<dbReference type="Proteomes" id="UP000708148">
    <property type="component" value="Unassembled WGS sequence"/>
</dbReference>
<evidence type="ECO:0000256" key="2">
    <source>
        <dbReference type="SAM" id="MobiDB-lite"/>
    </source>
</evidence>
<dbReference type="EMBL" id="CAJHUC010000661">
    <property type="protein sequence ID" value="CAD7697456.1"/>
    <property type="molecule type" value="Genomic_DNA"/>
</dbReference>
<protein>
    <submittedName>
        <fullName evidence="3">Uncharacterized protein</fullName>
    </submittedName>
</protein>
<evidence type="ECO:0000313" key="3">
    <source>
        <dbReference type="EMBL" id="CAD7697456.1"/>
    </source>
</evidence>
<evidence type="ECO:0000313" key="4">
    <source>
        <dbReference type="Proteomes" id="UP000708148"/>
    </source>
</evidence>
<dbReference type="PANTHER" id="PTHR19321">
    <property type="entry name" value="PROTEIN REGULATOR OF CYTOKINESIS 1 PRC1-RELATED"/>
    <property type="match status" value="1"/>
</dbReference>
<keyword evidence="4" id="KW-1185">Reference proteome</keyword>
<name>A0A8S1IUH8_9CHLO</name>
<dbReference type="GO" id="GO:0005819">
    <property type="term" value="C:spindle"/>
    <property type="evidence" value="ECO:0007669"/>
    <property type="project" value="TreeGrafter"/>
</dbReference>
<dbReference type="InterPro" id="IPR007145">
    <property type="entry name" value="MAP65_Ase1_PRC1"/>
</dbReference>
<reference evidence="3" key="1">
    <citation type="submission" date="2020-12" db="EMBL/GenBank/DDBJ databases">
        <authorList>
            <person name="Iha C."/>
        </authorList>
    </citation>
    <scope>NUCLEOTIDE SEQUENCE</scope>
</reference>
<feature type="region of interest" description="Disordered" evidence="2">
    <location>
        <begin position="552"/>
        <end position="626"/>
    </location>
</feature>
<dbReference type="OrthoDB" id="642895at2759"/>
<comment type="caution">
    <text evidence="3">The sequence shown here is derived from an EMBL/GenBank/DDBJ whole genome shotgun (WGS) entry which is preliminary data.</text>
</comment>
<organism evidence="3 4">
    <name type="scientific">Ostreobium quekettii</name>
    <dbReference type="NCBI Taxonomy" id="121088"/>
    <lineage>
        <taxon>Eukaryota</taxon>
        <taxon>Viridiplantae</taxon>
        <taxon>Chlorophyta</taxon>
        <taxon>core chlorophytes</taxon>
        <taxon>Ulvophyceae</taxon>
        <taxon>TCBD clade</taxon>
        <taxon>Bryopsidales</taxon>
        <taxon>Ostreobineae</taxon>
        <taxon>Ostreobiaceae</taxon>
        <taxon>Ostreobium</taxon>
    </lineage>
</organism>
<evidence type="ECO:0000256" key="1">
    <source>
        <dbReference type="ARBA" id="ARBA00006187"/>
    </source>
</evidence>
<dbReference type="GO" id="GO:0000226">
    <property type="term" value="P:microtubule cytoskeleton organization"/>
    <property type="evidence" value="ECO:0007669"/>
    <property type="project" value="InterPro"/>
</dbReference>
<sequence length="626" mass="68448">MGEELPADSPAIRARDRGCCDGLRLDGVLGGSLRARYDGSVALLEEWRGKREARLREWADLQAETYALKARLGHPALPSTPSKHAKADITRANMEYLRGVLSTCHAERIRKERDLEALLGTLRKLCTELGEDDVQAASATHPSLALYWQSRAALPSRGSGFGSGSGSEAVDAGEQEQPEIDLCDETFNELNVKIDELKHLRDLRDQQSRDLSELLESLWAALDTPDDDIDRGIFTRLMEGSSRLHARSIEQGMAEVSRLEQCKTQHLEDRINEKIIDLQELCIETHLPMPDLSPLLGPGYDPTEGFQASESNVGQIADVMAKISRMVVEVQTIVTRRSPIIGMIMDLEAAREEADWLHSYENDGDRYKGRDCNRKLQRAIKAGRIRDRMPEKVEELRALITEWEQEEGCPFIFEDVDYCTTMLDAVMEEWNARMAQRAAGRANSRAARRRTPQQPTPHASGGGDRTPRGQASAGQGERTPREGGRRGWGGATRLSSANVRTLEASQAENTVHEKVSRMLKTPSPSLPEDFGEWALAEAGGKQGGERAAVPRLSIPAGKPGMPPLFHNSIGLGPTSQNPSPSDAPPPDTPPTAQGPPPTPMTNLASPQASGDGGAAATSPMQCDSPT</sequence>
<comment type="similarity">
    <text evidence="1">Belongs to the MAP65/ASE1 family.</text>
</comment>
<feature type="compositionally biased region" description="Polar residues" evidence="2">
    <location>
        <begin position="494"/>
        <end position="509"/>
    </location>
</feature>
<feature type="compositionally biased region" description="Pro residues" evidence="2">
    <location>
        <begin position="581"/>
        <end position="599"/>
    </location>
</feature>
<proteinExistence type="inferred from homology"/>
<dbReference type="GO" id="GO:0008017">
    <property type="term" value="F:microtubule binding"/>
    <property type="evidence" value="ECO:0007669"/>
    <property type="project" value="InterPro"/>
</dbReference>
<feature type="region of interest" description="Disordered" evidence="2">
    <location>
        <begin position="437"/>
        <end position="528"/>
    </location>
</feature>
<gene>
    <name evidence="3" type="ORF">OSTQU699_LOCUS2817</name>
</gene>
<accession>A0A8S1IUH8</accession>
<dbReference type="AlphaFoldDB" id="A0A8S1IUH8"/>
<dbReference type="PANTHER" id="PTHR19321:SF41">
    <property type="entry name" value="FASCETTO-RELATED"/>
    <property type="match status" value="1"/>
</dbReference>
<dbReference type="Pfam" id="PF03999">
    <property type="entry name" value="MAP65_ASE1"/>
    <property type="match status" value="1"/>
</dbReference>
<dbReference type="Gene3D" id="1.20.58.1520">
    <property type="match status" value="1"/>
</dbReference>
<dbReference type="GO" id="GO:0005737">
    <property type="term" value="C:cytoplasm"/>
    <property type="evidence" value="ECO:0007669"/>
    <property type="project" value="TreeGrafter"/>
</dbReference>